<dbReference type="EMBL" id="KQ976394">
    <property type="protein sequence ID" value="KYM93197.1"/>
    <property type="molecule type" value="Genomic_DNA"/>
</dbReference>
<gene>
    <name evidence="1" type="ORF">ALC53_00133</name>
</gene>
<accession>A0A195BX89</accession>
<dbReference type="AlphaFoldDB" id="A0A195BX89"/>
<name>A0A195BX89_9HYME</name>
<evidence type="ECO:0000313" key="1">
    <source>
        <dbReference type="EMBL" id="KYM93197.1"/>
    </source>
</evidence>
<proteinExistence type="predicted"/>
<protein>
    <submittedName>
        <fullName evidence="1">Uncharacterized protein</fullName>
    </submittedName>
</protein>
<dbReference type="Proteomes" id="UP000078540">
    <property type="component" value="Unassembled WGS sequence"/>
</dbReference>
<reference evidence="1 2" key="1">
    <citation type="submission" date="2015-09" db="EMBL/GenBank/DDBJ databases">
        <title>Atta colombica WGS genome.</title>
        <authorList>
            <person name="Nygaard S."/>
            <person name="Hu H."/>
            <person name="Boomsma J."/>
            <person name="Zhang G."/>
        </authorList>
    </citation>
    <scope>NUCLEOTIDE SEQUENCE [LARGE SCALE GENOMIC DNA]</scope>
    <source>
        <strain evidence="1">Treedump-2</strain>
        <tissue evidence="1">Whole body</tissue>
    </source>
</reference>
<organism evidence="1 2">
    <name type="scientific">Atta colombica</name>
    <dbReference type="NCBI Taxonomy" id="520822"/>
    <lineage>
        <taxon>Eukaryota</taxon>
        <taxon>Metazoa</taxon>
        <taxon>Ecdysozoa</taxon>
        <taxon>Arthropoda</taxon>
        <taxon>Hexapoda</taxon>
        <taxon>Insecta</taxon>
        <taxon>Pterygota</taxon>
        <taxon>Neoptera</taxon>
        <taxon>Endopterygota</taxon>
        <taxon>Hymenoptera</taxon>
        <taxon>Apocrita</taxon>
        <taxon>Aculeata</taxon>
        <taxon>Formicoidea</taxon>
        <taxon>Formicidae</taxon>
        <taxon>Myrmicinae</taxon>
        <taxon>Atta</taxon>
    </lineage>
</organism>
<evidence type="ECO:0000313" key="2">
    <source>
        <dbReference type="Proteomes" id="UP000078540"/>
    </source>
</evidence>
<keyword evidence="2" id="KW-1185">Reference proteome</keyword>
<sequence>MYELFEYESNRIRFDSDLNRCDSNPNCPKISNLKESNTNHIIYIPPSESMIYVTLGLQICNVQRKYLFDIRKYVTYFCGSNMLDNMKHCVAMGGAA</sequence>